<comment type="subcellular location">
    <subcellularLocation>
        <location evidence="1 7">Cell outer membrane</location>
        <topology evidence="1 7">Multi-pass membrane protein</topology>
    </subcellularLocation>
</comment>
<dbReference type="Gene3D" id="2.60.40.1120">
    <property type="entry name" value="Carboxypeptidase-like, regulatory domain"/>
    <property type="match status" value="1"/>
</dbReference>
<keyword evidence="3 7" id="KW-1134">Transmembrane beta strand</keyword>
<feature type="domain" description="Outer membrane protein beta-barrel" evidence="9">
    <location>
        <begin position="415"/>
        <end position="830"/>
    </location>
</feature>
<evidence type="ECO:0000259" key="9">
    <source>
        <dbReference type="Pfam" id="PF14905"/>
    </source>
</evidence>
<evidence type="ECO:0000256" key="1">
    <source>
        <dbReference type="ARBA" id="ARBA00004571"/>
    </source>
</evidence>
<keyword evidence="2 7" id="KW-0813">Transport</keyword>
<reference evidence="10 11" key="1">
    <citation type="submission" date="2017-02" db="EMBL/GenBank/DDBJ databases">
        <authorList>
            <person name="Peterson S.W."/>
        </authorList>
    </citation>
    <scope>NUCLEOTIDE SEQUENCE [LARGE SCALE GENOMIC DNA]</scope>
    <source>
        <strain evidence="10 11">DSM 22899</strain>
    </source>
</reference>
<evidence type="ECO:0000256" key="5">
    <source>
        <dbReference type="ARBA" id="ARBA00023136"/>
    </source>
</evidence>
<name>A0A1T5BP09_9SPHI</name>
<dbReference type="STRING" id="623280.SAMN05660226_01623"/>
<comment type="similarity">
    <text evidence="7">Belongs to the TonB-dependent receptor family.</text>
</comment>
<dbReference type="Pfam" id="PF07715">
    <property type="entry name" value="Plug"/>
    <property type="match status" value="1"/>
</dbReference>
<keyword evidence="11" id="KW-1185">Reference proteome</keyword>
<dbReference type="InterPro" id="IPR037066">
    <property type="entry name" value="Plug_dom_sf"/>
</dbReference>
<evidence type="ECO:0000256" key="4">
    <source>
        <dbReference type="ARBA" id="ARBA00022692"/>
    </source>
</evidence>
<protein>
    <submittedName>
        <fullName evidence="10">Outer membrane receptor proteins, mostly Fe transport</fullName>
    </submittedName>
</protein>
<dbReference type="Pfam" id="PF13620">
    <property type="entry name" value="CarboxypepD_reg"/>
    <property type="match status" value="1"/>
</dbReference>
<dbReference type="InterPro" id="IPR013784">
    <property type="entry name" value="Carb-bd-like_fold"/>
</dbReference>
<dbReference type="InterPro" id="IPR036942">
    <property type="entry name" value="Beta-barrel_TonB_sf"/>
</dbReference>
<evidence type="ECO:0000259" key="8">
    <source>
        <dbReference type="Pfam" id="PF07715"/>
    </source>
</evidence>
<evidence type="ECO:0000256" key="7">
    <source>
        <dbReference type="PROSITE-ProRule" id="PRU01360"/>
    </source>
</evidence>
<proteinExistence type="inferred from homology"/>
<evidence type="ECO:0000256" key="6">
    <source>
        <dbReference type="ARBA" id="ARBA00023237"/>
    </source>
</evidence>
<dbReference type="Pfam" id="PF14905">
    <property type="entry name" value="OMP_b-brl_3"/>
    <property type="match status" value="1"/>
</dbReference>
<dbReference type="PROSITE" id="PS52016">
    <property type="entry name" value="TONB_DEPENDENT_REC_3"/>
    <property type="match status" value="1"/>
</dbReference>
<dbReference type="SUPFAM" id="SSF49452">
    <property type="entry name" value="Starch-binding domain-like"/>
    <property type="match status" value="1"/>
</dbReference>
<dbReference type="Gene3D" id="2.40.170.20">
    <property type="entry name" value="TonB-dependent receptor, beta-barrel domain"/>
    <property type="match status" value="1"/>
</dbReference>
<sequence length="859" mass="97242">MRLPYPYRFDKSTIFAAVIPQILYYSDTILYEQMDLAFKIRNRYIVLLAIFAWPWAVIAQEKNSVITAVVVDSTSNEPVGFASAALLRQESKAYVKGMQTVDDGKVQFADVPPGRYAVRITYVGYEDYLKENIVVETGKDINLGNILLKPSGELLEEVVVQGTPAAMELGIDRKIFNVAQSTISVGGTASDLLANVPSLQVDVDGSVSLRGSSSVRILIDGRESAMAGSDITQLLQAMPANSIERIEVVTNPSSRYDAEGQSGIINIVLKKEARAGFNGGVNASAGSYDNYNAGFNLNLRNEKFNYFGSYNFNRRNNVGDGLNSTRQFSNNSLTENSTESRRLGLNHSVRLGADYYITEKTMAGFSGNLSLRGNNRNEDMFYSYFGHPELTGTSNRFSRQDEDDLGFDLNFDLKHGFAREGEELVANVAFGRDSEEGVNVFDQTFTDPSTAQDLRVNNTGEDGRNLNLQLDYVRPLGDENKFEAGYRSIIRRSEDTQRSEYLDVGQGTMLPDYDISNDFSMESIVHALYANYQRKLTEKLGVQAGLRAEQAYLNTEYLSFDPDVPPSDRTATGRLDYFRVYPSIFLTQEFGEGNQLQASYTRRVNRPRGWQVNPFIDVSDPMNIRQGNPNLLPEDIHSFELSYAKFWDAVTFTSSAYYRRMNDVVQPIITTVEGMDGVTFSQWQNISRNEAAGLELISRVDFSKKVDAMFNANFFHTRFHGSEAFNIAPAEGFNWNANVTANYRVMPGLSAQARAEYQAPRVMAQGKGIEQFVVDAGVRWDVLDRKASVMFNVRDLFNQRRWGGYTQTHQFYRYFENRWMRRMFMVSINYRFGRQDFEREDRRRNRGMDEDFNGGGEQF</sequence>
<dbReference type="GO" id="GO:0030246">
    <property type="term" value="F:carbohydrate binding"/>
    <property type="evidence" value="ECO:0007669"/>
    <property type="project" value="InterPro"/>
</dbReference>
<evidence type="ECO:0000256" key="2">
    <source>
        <dbReference type="ARBA" id="ARBA00022448"/>
    </source>
</evidence>
<evidence type="ECO:0000313" key="11">
    <source>
        <dbReference type="Proteomes" id="UP000190541"/>
    </source>
</evidence>
<evidence type="ECO:0000256" key="3">
    <source>
        <dbReference type="ARBA" id="ARBA00022452"/>
    </source>
</evidence>
<dbReference type="InterPro" id="IPR012910">
    <property type="entry name" value="Plug_dom"/>
</dbReference>
<feature type="domain" description="TonB-dependent receptor plug" evidence="8">
    <location>
        <begin position="188"/>
        <end position="263"/>
    </location>
</feature>
<dbReference type="PANTHER" id="PTHR40980">
    <property type="entry name" value="PLUG DOMAIN-CONTAINING PROTEIN"/>
    <property type="match status" value="1"/>
</dbReference>
<organism evidence="10 11">
    <name type="scientific">Parapedobacter luteus</name>
    <dbReference type="NCBI Taxonomy" id="623280"/>
    <lineage>
        <taxon>Bacteria</taxon>
        <taxon>Pseudomonadati</taxon>
        <taxon>Bacteroidota</taxon>
        <taxon>Sphingobacteriia</taxon>
        <taxon>Sphingobacteriales</taxon>
        <taxon>Sphingobacteriaceae</taxon>
        <taxon>Parapedobacter</taxon>
    </lineage>
</organism>
<dbReference type="PANTHER" id="PTHR40980:SF4">
    <property type="entry name" value="TONB-DEPENDENT RECEPTOR-LIKE BETA-BARREL DOMAIN-CONTAINING PROTEIN"/>
    <property type="match status" value="1"/>
</dbReference>
<keyword evidence="10" id="KW-0675">Receptor</keyword>
<dbReference type="EMBL" id="FUYS01000003">
    <property type="protein sequence ID" value="SKB48956.1"/>
    <property type="molecule type" value="Genomic_DNA"/>
</dbReference>
<accession>A0A1T5BP09</accession>
<dbReference type="GO" id="GO:0009279">
    <property type="term" value="C:cell outer membrane"/>
    <property type="evidence" value="ECO:0007669"/>
    <property type="project" value="UniProtKB-SubCell"/>
</dbReference>
<dbReference type="Gene3D" id="2.170.130.10">
    <property type="entry name" value="TonB-dependent receptor, plug domain"/>
    <property type="match status" value="1"/>
</dbReference>
<gene>
    <name evidence="10" type="ORF">SAMN05660226_01623</name>
</gene>
<dbReference type="InterPro" id="IPR041700">
    <property type="entry name" value="OMP_b-brl_3"/>
</dbReference>
<dbReference type="AlphaFoldDB" id="A0A1T5BP09"/>
<dbReference type="SUPFAM" id="SSF56935">
    <property type="entry name" value="Porins"/>
    <property type="match status" value="1"/>
</dbReference>
<keyword evidence="4 7" id="KW-0812">Transmembrane</keyword>
<dbReference type="InterPro" id="IPR039426">
    <property type="entry name" value="TonB-dep_rcpt-like"/>
</dbReference>
<dbReference type="Proteomes" id="UP000190541">
    <property type="component" value="Unassembled WGS sequence"/>
</dbReference>
<keyword evidence="5 7" id="KW-0472">Membrane</keyword>
<keyword evidence="6 7" id="KW-0998">Cell outer membrane</keyword>
<evidence type="ECO:0000313" key="10">
    <source>
        <dbReference type="EMBL" id="SKB48956.1"/>
    </source>
</evidence>